<dbReference type="PANTHER" id="PTHR45526:SF1">
    <property type="entry name" value="TRANSCRIPTIONAL REGULATORY PROTEIN DCUR-RELATED"/>
    <property type="match status" value="1"/>
</dbReference>
<evidence type="ECO:0000259" key="2">
    <source>
        <dbReference type="PROSITE" id="PS50110"/>
    </source>
</evidence>
<dbReference type="Gene3D" id="2.40.50.1020">
    <property type="entry name" value="LytTr DNA-binding domain"/>
    <property type="match status" value="1"/>
</dbReference>
<dbReference type="GO" id="GO:0003677">
    <property type="term" value="F:DNA binding"/>
    <property type="evidence" value="ECO:0007669"/>
    <property type="project" value="UniProtKB-KW"/>
</dbReference>
<dbReference type="SUPFAM" id="SSF52172">
    <property type="entry name" value="CheY-like"/>
    <property type="match status" value="1"/>
</dbReference>
<keyword evidence="1" id="KW-0597">Phosphoprotein</keyword>
<dbReference type="SMART" id="SM00448">
    <property type="entry name" value="REC"/>
    <property type="match status" value="1"/>
</dbReference>
<proteinExistence type="predicted"/>
<dbReference type="Gene3D" id="3.40.50.2300">
    <property type="match status" value="1"/>
</dbReference>
<dbReference type="InterPro" id="IPR051271">
    <property type="entry name" value="2C-system_Tx_regulators"/>
</dbReference>
<name>A0AAT9H679_9FLAO</name>
<dbReference type="PROSITE" id="PS50930">
    <property type="entry name" value="HTH_LYTTR"/>
    <property type="match status" value="1"/>
</dbReference>
<dbReference type="Pfam" id="PF00072">
    <property type="entry name" value="Response_reg"/>
    <property type="match status" value="1"/>
</dbReference>
<feature type="domain" description="HTH LytTR-type" evidence="3">
    <location>
        <begin position="135"/>
        <end position="231"/>
    </location>
</feature>
<keyword evidence="4" id="KW-0238">DNA-binding</keyword>
<dbReference type="InterPro" id="IPR001789">
    <property type="entry name" value="Sig_transdc_resp-reg_receiver"/>
</dbReference>
<dbReference type="PROSITE" id="PS50110">
    <property type="entry name" value="RESPONSE_REGULATORY"/>
    <property type="match status" value="1"/>
</dbReference>
<dbReference type="GO" id="GO:0000156">
    <property type="term" value="F:phosphorelay response regulator activity"/>
    <property type="evidence" value="ECO:0007669"/>
    <property type="project" value="TreeGrafter"/>
</dbReference>
<feature type="domain" description="Response regulatory" evidence="2">
    <location>
        <begin position="3"/>
        <end position="114"/>
    </location>
</feature>
<dbReference type="RefSeq" id="WP_369616299.1">
    <property type="nucleotide sequence ID" value="NZ_AP031573.1"/>
</dbReference>
<gene>
    <name evidence="4" type="ORF">CFS9_39420</name>
</gene>
<organism evidence="4">
    <name type="scientific">Flavobacterium sp. CFS9</name>
    <dbReference type="NCBI Taxonomy" id="3143118"/>
    <lineage>
        <taxon>Bacteria</taxon>
        <taxon>Pseudomonadati</taxon>
        <taxon>Bacteroidota</taxon>
        <taxon>Flavobacteriia</taxon>
        <taxon>Flavobacteriales</taxon>
        <taxon>Flavobacteriaceae</taxon>
        <taxon>Flavobacterium</taxon>
    </lineage>
</organism>
<reference evidence="4" key="1">
    <citation type="submission" date="2024-05" db="EMBL/GenBank/DDBJ databases">
        <title>Whole-Genome Sequence of CFS9, a Potential Fish Probiotic Isolated from the Body Surface of Silurus asotus.</title>
        <authorList>
            <person name="Kojima M."/>
            <person name="Tobioka K."/>
            <person name="Yokota K."/>
            <person name="Nakatani H."/>
            <person name="Hori K."/>
            <person name="Tamaru Y."/>
            <person name="Okazaki F."/>
        </authorList>
    </citation>
    <scope>NUCLEOTIDE SEQUENCE</scope>
    <source>
        <strain evidence="4">CFS9</strain>
    </source>
</reference>
<evidence type="ECO:0000256" key="1">
    <source>
        <dbReference type="PROSITE-ProRule" id="PRU00169"/>
    </source>
</evidence>
<evidence type="ECO:0000259" key="3">
    <source>
        <dbReference type="PROSITE" id="PS50930"/>
    </source>
</evidence>
<feature type="modified residue" description="4-aspartylphosphate" evidence="1">
    <location>
        <position position="54"/>
    </location>
</feature>
<dbReference type="Pfam" id="PF04397">
    <property type="entry name" value="LytTR"/>
    <property type="match status" value="1"/>
</dbReference>
<dbReference type="InterPro" id="IPR007492">
    <property type="entry name" value="LytTR_DNA-bd_dom"/>
</dbReference>
<dbReference type="InterPro" id="IPR011006">
    <property type="entry name" value="CheY-like_superfamily"/>
</dbReference>
<protein>
    <submittedName>
        <fullName evidence="4">LytTR family DNA-binding domain-containing protein</fullName>
    </submittedName>
</protein>
<sequence length="231" mass="26803">MIKYLIVDDEYMAHEIIKSYCDLLPEMQLMKNCFDALEAFEYLNKNEVDLLFLDLNMPVLKGFDFLKTLQNPPKVIITTAYQEFALEGYEHNIVDYLLKPFSFERFLKAINKVSGSSSSQKSFLTENTSVSNRFFVLNNKKYIQLEAENVLYVEATGNYIKIVTTTETITLREKFSTFLENYLQNCLIQVHKSFAVVPKHIKSIEGNIIFIAAYKIPIGKTYKINLNKLLK</sequence>
<dbReference type="EMBL" id="AP031573">
    <property type="protein sequence ID" value="BFM45301.1"/>
    <property type="molecule type" value="Genomic_DNA"/>
</dbReference>
<dbReference type="SMART" id="SM00850">
    <property type="entry name" value="LytTR"/>
    <property type="match status" value="1"/>
</dbReference>
<dbReference type="AlphaFoldDB" id="A0AAT9H679"/>
<evidence type="ECO:0000313" key="4">
    <source>
        <dbReference type="EMBL" id="BFM45301.1"/>
    </source>
</evidence>
<dbReference type="PANTHER" id="PTHR45526">
    <property type="entry name" value="TRANSCRIPTIONAL REGULATORY PROTEIN DPIA"/>
    <property type="match status" value="1"/>
</dbReference>
<accession>A0AAT9H679</accession>